<dbReference type="OrthoDB" id="9814460at2"/>
<dbReference type="PANTHER" id="PTHR21666:SF289">
    <property type="entry name" value="L-ALA--D-GLU ENDOPEPTIDASE"/>
    <property type="match status" value="1"/>
</dbReference>
<feature type="coiled-coil region" evidence="2">
    <location>
        <begin position="50"/>
        <end position="112"/>
    </location>
</feature>
<gene>
    <name evidence="6" type="ORF">SBF1_880002</name>
</gene>
<dbReference type="SUPFAM" id="SSF51261">
    <property type="entry name" value="Duplicated hybrid motif"/>
    <property type="match status" value="1"/>
</dbReference>
<evidence type="ECO:0000259" key="5">
    <source>
        <dbReference type="Pfam" id="PF24568"/>
    </source>
</evidence>
<keyword evidence="1 3" id="KW-0732">Signal</keyword>
<organism evidence="6 7">
    <name type="scientific">Candidatus Desulfosporosinus infrequens</name>
    <dbReference type="NCBI Taxonomy" id="2043169"/>
    <lineage>
        <taxon>Bacteria</taxon>
        <taxon>Bacillati</taxon>
        <taxon>Bacillota</taxon>
        <taxon>Clostridia</taxon>
        <taxon>Eubacteriales</taxon>
        <taxon>Desulfitobacteriaceae</taxon>
        <taxon>Desulfosporosinus</taxon>
    </lineage>
</organism>
<dbReference type="InterPro" id="IPR016047">
    <property type="entry name" value="M23ase_b-sheet_dom"/>
</dbReference>
<proteinExistence type="predicted"/>
<dbReference type="AlphaFoldDB" id="A0A2U3LVH1"/>
<protein>
    <submittedName>
        <fullName evidence="6">Peptidase M23 family protein</fullName>
    </submittedName>
</protein>
<dbReference type="GO" id="GO:0004222">
    <property type="term" value="F:metalloendopeptidase activity"/>
    <property type="evidence" value="ECO:0007669"/>
    <property type="project" value="TreeGrafter"/>
</dbReference>
<feature type="signal peptide" evidence="3">
    <location>
        <begin position="1"/>
        <end position="26"/>
    </location>
</feature>
<feature type="coiled-coil region" evidence="2">
    <location>
        <begin position="159"/>
        <end position="242"/>
    </location>
</feature>
<name>A0A2U3LVH1_9FIRM</name>
<dbReference type="CDD" id="cd12797">
    <property type="entry name" value="M23_peptidase"/>
    <property type="match status" value="1"/>
</dbReference>
<evidence type="ECO:0000313" key="7">
    <source>
        <dbReference type="Proteomes" id="UP000238916"/>
    </source>
</evidence>
<dbReference type="Gene3D" id="2.70.70.10">
    <property type="entry name" value="Glucose Permease (Domain IIA)"/>
    <property type="match status" value="1"/>
</dbReference>
<evidence type="ECO:0000256" key="3">
    <source>
        <dbReference type="SAM" id="SignalP"/>
    </source>
</evidence>
<dbReference type="Gene3D" id="6.10.250.3150">
    <property type="match status" value="1"/>
</dbReference>
<dbReference type="EMBL" id="OMOF01000867">
    <property type="protein sequence ID" value="SPF55943.1"/>
    <property type="molecule type" value="Genomic_DNA"/>
</dbReference>
<dbReference type="InterPro" id="IPR057309">
    <property type="entry name" value="PcsB_CC"/>
</dbReference>
<feature type="domain" description="Peptidoglycan hydrolase PcsB coiled-coil" evidence="5">
    <location>
        <begin position="101"/>
        <end position="172"/>
    </location>
</feature>
<accession>A0A2U3LVH1</accession>
<evidence type="ECO:0000259" key="4">
    <source>
        <dbReference type="Pfam" id="PF01551"/>
    </source>
</evidence>
<keyword evidence="2" id="KW-0175">Coiled coil</keyword>
<evidence type="ECO:0000256" key="1">
    <source>
        <dbReference type="ARBA" id="ARBA00022729"/>
    </source>
</evidence>
<dbReference type="Proteomes" id="UP000238916">
    <property type="component" value="Unassembled WGS sequence"/>
</dbReference>
<dbReference type="Pfam" id="PF24568">
    <property type="entry name" value="CC_PcsB"/>
    <property type="match status" value="1"/>
</dbReference>
<feature type="domain" description="M23ase beta-sheet core" evidence="4">
    <location>
        <begin position="282"/>
        <end position="376"/>
    </location>
</feature>
<dbReference type="InterPro" id="IPR050570">
    <property type="entry name" value="Cell_wall_metabolism_enzyme"/>
</dbReference>
<dbReference type="Pfam" id="PF01551">
    <property type="entry name" value="Peptidase_M23"/>
    <property type="match status" value="1"/>
</dbReference>
<feature type="chain" id="PRO_5015632523" evidence="3">
    <location>
        <begin position="27"/>
        <end position="382"/>
    </location>
</feature>
<reference evidence="7" key="1">
    <citation type="submission" date="2018-02" db="EMBL/GenBank/DDBJ databases">
        <authorList>
            <person name="Hausmann B."/>
        </authorList>
    </citation>
    <scope>NUCLEOTIDE SEQUENCE [LARGE SCALE GENOMIC DNA]</scope>
    <source>
        <strain evidence="7">Peat soil MAG SbF1</strain>
    </source>
</reference>
<sequence length="382" mass="41870">MFQKRVIPIVVLSLFLLGTSALPSQANQLGDAVQQKQDLANQKNQAQGTLNRLTFTADKMKAQLAQLEAQIAAAQTLLSQKQVAYAQAQLQVLSAQKELDQKQKELEERQSAFGKRARGIYESGQISYFELLFQSADLSDFISRMEYFTKLVDNDHQLLTNIKSQKEQIAQKTRELQNRRDQAAQLQVQAASVSANLDQTKSQQRLALEQNQKAQQAAFDEVDRLESEANAIGDKIRKMQAAQASRQGGVSGSISIWPVPGFYEISDPFGWRTHPITHKRSLHTGMDIVAPTGTQIHAAGAGVVLVAGWNSAYGNMTIIDNGNGISTLYGHQSALGVTEGQSVQANQVIGYVGSTGMSTGPHLHFEVRVGGNPTDPMQYFPD</sequence>
<evidence type="ECO:0000256" key="2">
    <source>
        <dbReference type="SAM" id="Coils"/>
    </source>
</evidence>
<dbReference type="InterPro" id="IPR011055">
    <property type="entry name" value="Dup_hybrid_motif"/>
</dbReference>
<evidence type="ECO:0000313" key="6">
    <source>
        <dbReference type="EMBL" id="SPF55943.1"/>
    </source>
</evidence>
<dbReference type="PANTHER" id="PTHR21666">
    <property type="entry name" value="PEPTIDASE-RELATED"/>
    <property type="match status" value="1"/>
</dbReference>